<keyword evidence="3" id="KW-1185">Reference proteome</keyword>
<sequence length="234" mass="25377">MKQAIAIRHLAFEDLGLLQPLLQDQGYAIRYLDAGVDPITPELNQADLLIILGGPISANDQALYPFLVDELALLRQRLEQKRPTLGICLGAQLMALALGAEVTAMAGKEIGYGSLSLTDAGQNSPLAALTETATVLHWHGEQFSQPEGALSLAHTELCNCQAFAVGSHALGLQFHLEADPSRLEQWLIGHCCELSQNGLSPAIIRNQQDRFGAEVARVGQQVFHQWLKDLDNPA</sequence>
<dbReference type="Pfam" id="PF00117">
    <property type="entry name" value="GATase"/>
    <property type="match status" value="1"/>
</dbReference>
<evidence type="ECO:0000313" key="2">
    <source>
        <dbReference type="EMBL" id="GAA0682411.1"/>
    </source>
</evidence>
<proteinExistence type="predicted"/>
<reference evidence="3" key="1">
    <citation type="journal article" date="2019" name="Int. J. Syst. Evol. Microbiol.">
        <title>The Global Catalogue of Microorganisms (GCM) 10K type strain sequencing project: providing services to taxonomists for standard genome sequencing and annotation.</title>
        <authorList>
            <consortium name="The Broad Institute Genomics Platform"/>
            <consortium name="The Broad Institute Genome Sequencing Center for Infectious Disease"/>
            <person name="Wu L."/>
            <person name="Ma J."/>
        </authorList>
    </citation>
    <scope>NUCLEOTIDE SEQUENCE [LARGE SCALE GENOMIC DNA]</scope>
    <source>
        <strain evidence="3">JCM 15134</strain>
    </source>
</reference>
<dbReference type="InterPro" id="IPR017926">
    <property type="entry name" value="GATASE"/>
</dbReference>
<dbReference type="PANTHER" id="PTHR42695:SF5">
    <property type="entry name" value="GLUTAMINE AMIDOTRANSFERASE YLR126C-RELATED"/>
    <property type="match status" value="1"/>
</dbReference>
<dbReference type="InterPro" id="IPR044992">
    <property type="entry name" value="ChyE-like"/>
</dbReference>
<protein>
    <submittedName>
        <fullName evidence="2">Glutamine amidotransferase</fullName>
    </submittedName>
</protein>
<keyword evidence="2" id="KW-0315">Glutamine amidotransferase</keyword>
<dbReference type="PANTHER" id="PTHR42695">
    <property type="entry name" value="GLUTAMINE AMIDOTRANSFERASE YLR126C-RELATED"/>
    <property type="match status" value="1"/>
</dbReference>
<comment type="caution">
    <text evidence="2">The sequence shown here is derived from an EMBL/GenBank/DDBJ whole genome shotgun (WGS) entry which is preliminary data.</text>
</comment>
<dbReference type="CDD" id="cd01741">
    <property type="entry name" value="GATase1_1"/>
    <property type="match status" value="1"/>
</dbReference>
<accession>A0ABP3T874</accession>
<dbReference type="RefSeq" id="WP_343801507.1">
    <property type="nucleotide sequence ID" value="NZ_BAAAET010000001.1"/>
</dbReference>
<dbReference type="PROSITE" id="PS51273">
    <property type="entry name" value="GATASE_TYPE_1"/>
    <property type="match status" value="1"/>
</dbReference>
<evidence type="ECO:0000259" key="1">
    <source>
        <dbReference type="Pfam" id="PF00117"/>
    </source>
</evidence>
<dbReference type="EMBL" id="BAAAET010000001">
    <property type="protein sequence ID" value="GAA0682411.1"/>
    <property type="molecule type" value="Genomic_DNA"/>
</dbReference>
<dbReference type="InterPro" id="IPR029062">
    <property type="entry name" value="Class_I_gatase-like"/>
</dbReference>
<organism evidence="2 3">
    <name type="scientific">Marinobacterium maritimum</name>
    <dbReference type="NCBI Taxonomy" id="500162"/>
    <lineage>
        <taxon>Bacteria</taxon>
        <taxon>Pseudomonadati</taxon>
        <taxon>Pseudomonadota</taxon>
        <taxon>Gammaproteobacteria</taxon>
        <taxon>Oceanospirillales</taxon>
        <taxon>Oceanospirillaceae</taxon>
        <taxon>Marinobacterium</taxon>
    </lineage>
</organism>
<gene>
    <name evidence="2" type="ORF">GCM10009104_04090</name>
</gene>
<evidence type="ECO:0000313" key="3">
    <source>
        <dbReference type="Proteomes" id="UP001499915"/>
    </source>
</evidence>
<dbReference type="NCBIfam" id="NF005458">
    <property type="entry name" value="PRK07053.1"/>
    <property type="match status" value="1"/>
</dbReference>
<dbReference type="Gene3D" id="3.40.50.880">
    <property type="match status" value="1"/>
</dbReference>
<feature type="domain" description="Glutamine amidotransferase" evidence="1">
    <location>
        <begin position="42"/>
        <end position="184"/>
    </location>
</feature>
<dbReference type="Proteomes" id="UP001499915">
    <property type="component" value="Unassembled WGS sequence"/>
</dbReference>
<dbReference type="SUPFAM" id="SSF52317">
    <property type="entry name" value="Class I glutamine amidotransferase-like"/>
    <property type="match status" value="1"/>
</dbReference>
<name>A0ABP3T874_9GAMM</name>